<feature type="chain" id="PRO_5012123450" evidence="1">
    <location>
        <begin position="25"/>
        <end position="163"/>
    </location>
</feature>
<dbReference type="Proteomes" id="UP000193061">
    <property type="component" value="Unassembled WGS sequence"/>
</dbReference>
<dbReference type="EMBL" id="FWFX01000014">
    <property type="protein sequence ID" value="SLN66947.1"/>
    <property type="molecule type" value="Genomic_DNA"/>
</dbReference>
<organism evidence="2 3">
    <name type="scientific">Roseovarius albus</name>
    <dbReference type="NCBI Taxonomy" id="1247867"/>
    <lineage>
        <taxon>Bacteria</taxon>
        <taxon>Pseudomonadati</taxon>
        <taxon>Pseudomonadota</taxon>
        <taxon>Alphaproteobacteria</taxon>
        <taxon>Rhodobacterales</taxon>
        <taxon>Roseobacteraceae</taxon>
        <taxon>Roseovarius</taxon>
    </lineage>
</organism>
<dbReference type="OrthoDB" id="7863791at2"/>
<evidence type="ECO:0000256" key="1">
    <source>
        <dbReference type="SAM" id="SignalP"/>
    </source>
</evidence>
<dbReference type="InterPro" id="IPR032710">
    <property type="entry name" value="NTF2-like_dom_sf"/>
</dbReference>
<dbReference type="AlphaFoldDB" id="A0A1X7A104"/>
<evidence type="ECO:0000313" key="2">
    <source>
        <dbReference type="EMBL" id="SLN66947.1"/>
    </source>
</evidence>
<evidence type="ECO:0000313" key="3">
    <source>
        <dbReference type="Proteomes" id="UP000193061"/>
    </source>
</evidence>
<keyword evidence="3" id="KW-1185">Reference proteome</keyword>
<sequence>MNVLTKAITGILAGVIVSAGVATAETQYMDDRSTPEKLVQSFYNAINKKQYARAYSYFSDGFAPKDYQAWVDGYAATKSVSAQFGDAVPDAGAGQIFWGLPVAISALHTDGTTKVYGGCYIIHQVNPGMQSDPPFQGMSINSAELHASDKPVYESIPKSCDSE</sequence>
<name>A0A1X7A104_9RHOB</name>
<dbReference type="SUPFAM" id="SSF54427">
    <property type="entry name" value="NTF2-like"/>
    <property type="match status" value="1"/>
</dbReference>
<proteinExistence type="predicted"/>
<keyword evidence="1" id="KW-0732">Signal</keyword>
<accession>A0A1X7A104</accession>
<gene>
    <name evidence="2" type="ORF">ROA7450_03551</name>
</gene>
<reference evidence="2 3" key="1">
    <citation type="submission" date="2017-03" db="EMBL/GenBank/DDBJ databases">
        <authorList>
            <person name="Afonso C.L."/>
            <person name="Miller P.J."/>
            <person name="Scott M.A."/>
            <person name="Spackman E."/>
            <person name="Goraichik I."/>
            <person name="Dimitrov K.M."/>
            <person name="Suarez D.L."/>
            <person name="Swayne D.E."/>
        </authorList>
    </citation>
    <scope>NUCLEOTIDE SEQUENCE [LARGE SCALE GENOMIC DNA]</scope>
    <source>
        <strain evidence="2 3">CECT 7450</strain>
    </source>
</reference>
<dbReference type="RefSeq" id="WP_085807220.1">
    <property type="nucleotide sequence ID" value="NZ_FWFX01000014.1"/>
</dbReference>
<feature type="signal peptide" evidence="1">
    <location>
        <begin position="1"/>
        <end position="24"/>
    </location>
</feature>
<protein>
    <submittedName>
        <fullName evidence="2">Uncharacterized protein</fullName>
    </submittedName>
</protein>